<reference evidence="1" key="1">
    <citation type="submission" date="2024-05" db="EMBL/GenBank/DDBJ databases">
        <title>Isolation and characterization of Sporomusa carbonis sp. nov., a carboxydotrophic hydrogenogen in the genus of Sporomusa isolated from a charcoal burning pile.</title>
        <authorList>
            <person name="Boeer T."/>
            <person name="Rosenbaum F."/>
            <person name="Eysell L."/>
            <person name="Mueller V."/>
            <person name="Daniel R."/>
            <person name="Poehlein A."/>
        </authorList>
    </citation>
    <scope>NUCLEOTIDE SEQUENCE [LARGE SCALE GENOMIC DNA]</scope>
    <source>
        <strain evidence="1">DSM 10669</strain>
    </source>
</reference>
<evidence type="ECO:0008006" key="3">
    <source>
        <dbReference type="Google" id="ProtNLM"/>
    </source>
</evidence>
<evidence type="ECO:0000313" key="2">
    <source>
        <dbReference type="Proteomes" id="UP000216752"/>
    </source>
</evidence>
<dbReference type="EMBL" id="CP155573">
    <property type="protein sequence ID" value="XFO64429.1"/>
    <property type="molecule type" value="Genomic_DNA"/>
</dbReference>
<protein>
    <recommendedName>
        <fullName evidence="3">DUF2283 domain-containing protein</fullName>
    </recommendedName>
</protein>
<dbReference type="Proteomes" id="UP000216752">
    <property type="component" value="Chromosome"/>
</dbReference>
<organism evidence="1 2">
    <name type="scientific">Sporomusa silvacetica DSM 10669</name>
    <dbReference type="NCBI Taxonomy" id="1123289"/>
    <lineage>
        <taxon>Bacteria</taxon>
        <taxon>Bacillati</taxon>
        <taxon>Bacillota</taxon>
        <taxon>Negativicutes</taxon>
        <taxon>Selenomonadales</taxon>
        <taxon>Sporomusaceae</taxon>
        <taxon>Sporomusa</taxon>
    </lineage>
</organism>
<keyword evidence="2" id="KW-1185">Reference proteome</keyword>
<name>A0ABZ3IFG3_9FIRM</name>
<accession>A0ABZ3IFG3</accession>
<gene>
    <name evidence="1" type="ORF">SPSIL_005310</name>
</gene>
<sequence length="42" mass="4854">MSRLESGITTKVIVEYEPDGKLIYILFWQQPELAMPTANEKL</sequence>
<evidence type="ECO:0000313" key="1">
    <source>
        <dbReference type="EMBL" id="XFO64429.1"/>
    </source>
</evidence>
<proteinExistence type="predicted"/>